<dbReference type="Pfam" id="PF24626">
    <property type="entry name" value="SH3_Tf2-1"/>
    <property type="match status" value="1"/>
</dbReference>
<evidence type="ECO:0000259" key="2">
    <source>
        <dbReference type="Pfam" id="PF00385"/>
    </source>
</evidence>
<dbReference type="PANTHER" id="PTHR46148:SF52">
    <property type="entry name" value="OS04G0603800 PROTEIN"/>
    <property type="match status" value="1"/>
</dbReference>
<evidence type="ECO:0000259" key="3">
    <source>
        <dbReference type="Pfam" id="PF24626"/>
    </source>
</evidence>
<feature type="domain" description="Chromo" evidence="2">
    <location>
        <begin position="125"/>
        <end position="172"/>
    </location>
</feature>
<dbReference type="PANTHER" id="PTHR46148">
    <property type="entry name" value="CHROMO DOMAIN-CONTAINING PROTEIN"/>
    <property type="match status" value="1"/>
</dbReference>
<sequence>MHSSKSGGLGECLCPPAKGHTEAVNPGRPPQAPTPQVVGGSTSLAVCTWNLRLKLPCRKLSLRFIGPFPIICQVNPVTYHLQLPPSYSISPTFHVSLLKPVHPRQDNATPSDEPRPLDIDGTPAYRVNTILNSRHCWNRLHYLVDWEGNGPEEHSWVNNNILDRSLVEEFHRLHPNRPAPLPRGRPCHRTPGGVPRGGLCNIATGVPQLACILVLFALDGCVPFFTFFACLWVTFSDLDYRTLIMDPNLLVTSLALQY</sequence>
<evidence type="ECO:0008006" key="6">
    <source>
        <dbReference type="Google" id="ProtNLM"/>
    </source>
</evidence>
<accession>A0AAE0QU83</accession>
<dbReference type="Proteomes" id="UP001274896">
    <property type="component" value="Unassembled WGS sequence"/>
</dbReference>
<dbReference type="InterPro" id="IPR016197">
    <property type="entry name" value="Chromo-like_dom_sf"/>
</dbReference>
<dbReference type="EMBL" id="JAUCMX010000011">
    <property type="protein sequence ID" value="KAK3531592.1"/>
    <property type="molecule type" value="Genomic_DNA"/>
</dbReference>
<keyword evidence="1" id="KW-1133">Transmembrane helix</keyword>
<evidence type="ECO:0000313" key="4">
    <source>
        <dbReference type="EMBL" id="KAK3531592.1"/>
    </source>
</evidence>
<gene>
    <name evidence="4" type="ORF">QTP70_024970</name>
</gene>
<organism evidence="4 5">
    <name type="scientific">Hemibagrus guttatus</name>
    <dbReference type="NCBI Taxonomy" id="175788"/>
    <lineage>
        <taxon>Eukaryota</taxon>
        <taxon>Metazoa</taxon>
        <taxon>Chordata</taxon>
        <taxon>Craniata</taxon>
        <taxon>Vertebrata</taxon>
        <taxon>Euteleostomi</taxon>
        <taxon>Actinopterygii</taxon>
        <taxon>Neopterygii</taxon>
        <taxon>Teleostei</taxon>
        <taxon>Ostariophysi</taxon>
        <taxon>Siluriformes</taxon>
        <taxon>Bagridae</taxon>
        <taxon>Hemibagrus</taxon>
    </lineage>
</organism>
<keyword evidence="1" id="KW-0812">Transmembrane</keyword>
<dbReference type="InterPro" id="IPR023780">
    <property type="entry name" value="Chromo_domain"/>
</dbReference>
<reference evidence="4" key="1">
    <citation type="submission" date="2023-06" db="EMBL/GenBank/DDBJ databases">
        <title>Male Hemibagrus guttatus genome.</title>
        <authorList>
            <person name="Bian C."/>
        </authorList>
    </citation>
    <scope>NUCLEOTIDE SEQUENCE</scope>
    <source>
        <strain evidence="4">Male_cb2023</strain>
        <tissue evidence="4">Muscle</tissue>
    </source>
</reference>
<proteinExistence type="predicted"/>
<feature type="domain" description="Tf2-1-like SH3-like" evidence="3">
    <location>
        <begin position="52"/>
        <end position="102"/>
    </location>
</feature>
<evidence type="ECO:0000313" key="5">
    <source>
        <dbReference type="Proteomes" id="UP001274896"/>
    </source>
</evidence>
<feature type="non-terminal residue" evidence="4">
    <location>
        <position position="1"/>
    </location>
</feature>
<name>A0AAE0QU83_9TELE</name>
<comment type="caution">
    <text evidence="4">The sequence shown here is derived from an EMBL/GenBank/DDBJ whole genome shotgun (WGS) entry which is preliminary data.</text>
</comment>
<dbReference type="Pfam" id="PF00385">
    <property type="entry name" value="Chromo"/>
    <property type="match status" value="1"/>
</dbReference>
<dbReference type="AlphaFoldDB" id="A0AAE0QU83"/>
<protein>
    <recommendedName>
        <fullName evidence="6">Chromo domain-containing protein</fullName>
    </recommendedName>
</protein>
<feature type="transmembrane region" description="Helical" evidence="1">
    <location>
        <begin position="212"/>
        <end position="235"/>
    </location>
</feature>
<dbReference type="SUPFAM" id="SSF54160">
    <property type="entry name" value="Chromo domain-like"/>
    <property type="match status" value="1"/>
</dbReference>
<keyword evidence="1" id="KW-0472">Membrane</keyword>
<dbReference type="InterPro" id="IPR056924">
    <property type="entry name" value="SH3_Tf2-1"/>
</dbReference>
<keyword evidence="5" id="KW-1185">Reference proteome</keyword>
<dbReference type="Gene3D" id="2.40.50.40">
    <property type="match status" value="1"/>
</dbReference>
<evidence type="ECO:0000256" key="1">
    <source>
        <dbReference type="SAM" id="Phobius"/>
    </source>
</evidence>